<dbReference type="GO" id="GO:0016810">
    <property type="term" value="F:hydrolase activity, acting on carbon-nitrogen (but not peptide) bonds"/>
    <property type="evidence" value="ECO:0007669"/>
    <property type="project" value="UniProtKB-ARBA"/>
</dbReference>
<feature type="active site" description="Proton acceptor" evidence="6">
    <location>
        <position position="215"/>
    </location>
</feature>
<evidence type="ECO:0000256" key="6">
    <source>
        <dbReference type="PIRSR" id="PIRSR037217-1"/>
    </source>
</evidence>
<keyword evidence="2" id="KW-0645">Protease</keyword>
<dbReference type="GO" id="GO:0043605">
    <property type="term" value="P:amide catabolic process"/>
    <property type="evidence" value="ECO:0007669"/>
    <property type="project" value="UniProtKB-ARBA"/>
</dbReference>
<dbReference type="FunFam" id="3.40.630.10:FF:000027">
    <property type="entry name" value="N-fatty-acyl-amino acid synthase/hydrolase PM20D1"/>
    <property type="match status" value="1"/>
</dbReference>
<dbReference type="InterPro" id="IPR002933">
    <property type="entry name" value="Peptidase_M20"/>
</dbReference>
<dbReference type="Gene3D" id="3.40.630.10">
    <property type="entry name" value="Zn peptidases"/>
    <property type="match status" value="1"/>
</dbReference>
<dbReference type="HOGENOM" id="CLU_021802_11_0_1"/>
<dbReference type="InterPro" id="IPR011650">
    <property type="entry name" value="Peptidase_M20_dimer"/>
</dbReference>
<dbReference type="InterPro" id="IPR036264">
    <property type="entry name" value="Bact_exopeptidase_dim_dom"/>
</dbReference>
<comment type="similarity">
    <text evidence="1">Belongs to the peptidase M20A family.</text>
</comment>
<dbReference type="EMBL" id="CDHN01000006">
    <property type="protein sequence ID" value="CEJ93807.1"/>
    <property type="molecule type" value="Genomic_DNA"/>
</dbReference>
<dbReference type="Gene3D" id="3.30.70.360">
    <property type="match status" value="1"/>
</dbReference>
<keyword evidence="8" id="KW-0732">Signal</keyword>
<evidence type="ECO:0000256" key="8">
    <source>
        <dbReference type="SAM" id="SignalP"/>
    </source>
</evidence>
<organism evidence="10 11">
    <name type="scientific">[Torrubiella] hemipterigena</name>
    <dbReference type="NCBI Taxonomy" id="1531966"/>
    <lineage>
        <taxon>Eukaryota</taxon>
        <taxon>Fungi</taxon>
        <taxon>Dikarya</taxon>
        <taxon>Ascomycota</taxon>
        <taxon>Pezizomycotina</taxon>
        <taxon>Sordariomycetes</taxon>
        <taxon>Hypocreomycetidae</taxon>
        <taxon>Hypocreales</taxon>
        <taxon>Clavicipitaceae</taxon>
        <taxon>Clavicipitaceae incertae sedis</taxon>
        <taxon>'Torrubiella' clade</taxon>
    </lineage>
</organism>
<dbReference type="GO" id="GO:0005576">
    <property type="term" value="C:extracellular region"/>
    <property type="evidence" value="ECO:0007669"/>
    <property type="project" value="UniProtKB-ARBA"/>
</dbReference>
<dbReference type="InterPro" id="IPR017141">
    <property type="entry name" value="Pept_M20_carboxypep"/>
</dbReference>
<feature type="domain" description="Peptidase M20 dimerisation" evidence="9">
    <location>
        <begin position="266"/>
        <end position="415"/>
    </location>
</feature>
<dbReference type="PANTHER" id="PTHR45962">
    <property type="entry name" value="N-FATTY-ACYL-AMINO ACID SYNTHASE/HYDROLASE PM20D1"/>
    <property type="match status" value="1"/>
</dbReference>
<accession>A0A0A1TRE3</accession>
<dbReference type="GO" id="GO:0000328">
    <property type="term" value="C:fungal-type vacuole lumen"/>
    <property type="evidence" value="ECO:0007669"/>
    <property type="project" value="TreeGrafter"/>
</dbReference>
<dbReference type="AlphaFoldDB" id="A0A0A1TRE3"/>
<evidence type="ECO:0000256" key="5">
    <source>
        <dbReference type="ARBA" id="ARBA00022833"/>
    </source>
</evidence>
<reference evidence="10 11" key="1">
    <citation type="journal article" date="2015" name="Genome Announc.">
        <title>Draft Genome Sequence and Gene Annotation of the Entomopathogenic Fungus Verticillium hemipterigenum.</title>
        <authorList>
            <person name="Horn F."/>
            <person name="Habel A."/>
            <person name="Scharf D.H."/>
            <person name="Dworschak J."/>
            <person name="Brakhage A.A."/>
            <person name="Guthke R."/>
            <person name="Hertweck C."/>
            <person name="Linde J."/>
        </authorList>
    </citation>
    <scope>NUCLEOTIDE SEQUENCE [LARGE SCALE GENOMIC DNA]</scope>
</reference>
<feature type="binding site" evidence="7">
    <location>
        <position position="528"/>
    </location>
    <ligand>
        <name>Zn(2+)</name>
        <dbReference type="ChEBI" id="CHEBI:29105"/>
        <label>1</label>
    </ligand>
</feature>
<dbReference type="SUPFAM" id="SSF55031">
    <property type="entry name" value="Bacterial exopeptidase dimerisation domain"/>
    <property type="match status" value="1"/>
</dbReference>
<dbReference type="InterPro" id="IPR047177">
    <property type="entry name" value="Pept_M20A"/>
</dbReference>
<dbReference type="GO" id="GO:0046872">
    <property type="term" value="F:metal ion binding"/>
    <property type="evidence" value="ECO:0007669"/>
    <property type="project" value="UniProtKB-KW"/>
</dbReference>
<dbReference type="Gene3D" id="1.10.150.900">
    <property type="match status" value="1"/>
</dbReference>
<keyword evidence="4" id="KW-0378">Hydrolase</keyword>
<dbReference type="GO" id="GO:0006520">
    <property type="term" value="P:amino acid metabolic process"/>
    <property type="evidence" value="ECO:0007669"/>
    <property type="project" value="UniProtKB-ARBA"/>
</dbReference>
<dbReference type="OrthoDB" id="3064516at2759"/>
<feature type="active site" evidence="6">
    <location>
        <position position="149"/>
    </location>
</feature>
<evidence type="ECO:0000313" key="10">
    <source>
        <dbReference type="EMBL" id="CEJ93807.1"/>
    </source>
</evidence>
<evidence type="ECO:0000256" key="7">
    <source>
        <dbReference type="PIRSR" id="PIRSR037217-2"/>
    </source>
</evidence>
<dbReference type="Pfam" id="PF01546">
    <property type="entry name" value="Peptidase_M20"/>
    <property type="match status" value="1"/>
</dbReference>
<dbReference type="SUPFAM" id="SSF53187">
    <property type="entry name" value="Zn-dependent exopeptidases"/>
    <property type="match status" value="1"/>
</dbReference>
<dbReference type="GO" id="GO:1990845">
    <property type="term" value="P:adaptive thermogenesis"/>
    <property type="evidence" value="ECO:0007669"/>
    <property type="project" value="UniProtKB-ARBA"/>
</dbReference>
<dbReference type="GO" id="GO:0051603">
    <property type="term" value="P:proteolysis involved in protein catabolic process"/>
    <property type="evidence" value="ECO:0007669"/>
    <property type="project" value="TreeGrafter"/>
</dbReference>
<evidence type="ECO:0000256" key="1">
    <source>
        <dbReference type="ARBA" id="ARBA00006247"/>
    </source>
</evidence>
<dbReference type="Proteomes" id="UP000039046">
    <property type="component" value="Unassembled WGS sequence"/>
</dbReference>
<gene>
    <name evidence="10" type="ORF">VHEMI09375</name>
</gene>
<protein>
    <recommendedName>
        <fullName evidence="9">Peptidase M20 dimerisation domain-containing protein</fullName>
    </recommendedName>
</protein>
<feature type="binding site" evidence="7">
    <location>
        <position position="180"/>
    </location>
    <ligand>
        <name>Zn(2+)</name>
        <dbReference type="ChEBI" id="CHEBI:29105"/>
        <label>1</label>
    </ligand>
</feature>
<sequence length="558" mass="61787">MAISKLALFAAGVSAIAISPHAAQRPLSTPAIGAFGGDFTCDLAPVLEPKGDGVRSAKDLFTSKKALETQVRRHQAIVRVPSISYDDFGDFDKDARWKPFDELHKVIRDTYPIVHKKAKLEIVNKYGLLYTVEGTDSSLKPNLMLAHQDVVPVADESTWTHPPFEAHFDGEWLWGRGSSDDKNSLTGLMSALEELLAQDSWKPRRTLIFAFGFDEECSGPRGAGELSKVLHKRYGDDGIATILDEGGLGMNRVGNTLFALPAVMEKGHIDIWFQLNVLGGHSSVPFPHTGIGIISEIVTKLEANPYPALLTKDVPSYAHMVCNARYAPNDQSEVAKMVRDDDLEGLAEYLVDYSPLSHFAIQTSQSVDMIQGGQKINAMPESISLGVNYRVAAQNSILEVQKNVVKYIQDVVNKYHLKVTAFEDDKDYQNSLASSDATPKTKEAVDYKGSLSITAREITQVSHITPSTGPVWDVLSGTLQHTFAFKGGNVVTAPECMTGNTDTRHYTKLTEHIFRFNPNKVNASENIHTIDERIRMDDHMDLVRFYYDYIRNLDAANL</sequence>
<keyword evidence="11" id="KW-1185">Reference proteome</keyword>
<keyword evidence="3 7" id="KW-0479">Metal-binding</keyword>
<feature type="chain" id="PRO_5012316898" description="Peptidase M20 dimerisation domain-containing protein" evidence="8">
    <location>
        <begin position="16"/>
        <end position="558"/>
    </location>
</feature>
<feature type="binding site" evidence="7">
    <location>
        <position position="244"/>
    </location>
    <ligand>
        <name>Zn(2+)</name>
        <dbReference type="ChEBI" id="CHEBI:29105"/>
        <label>2</label>
    </ligand>
</feature>
<dbReference type="STRING" id="1531966.A0A0A1TRE3"/>
<dbReference type="GO" id="GO:0043604">
    <property type="term" value="P:amide biosynthetic process"/>
    <property type="evidence" value="ECO:0007669"/>
    <property type="project" value="UniProtKB-ARBA"/>
</dbReference>
<dbReference type="PIRSF" id="PIRSF037217">
    <property type="entry name" value="Carboxypeptidase_S"/>
    <property type="match status" value="1"/>
</dbReference>
<feature type="binding site" evidence="7">
    <location>
        <position position="147"/>
    </location>
    <ligand>
        <name>Zn(2+)</name>
        <dbReference type="ChEBI" id="CHEBI:29105"/>
        <label>2</label>
    </ligand>
</feature>
<evidence type="ECO:0000259" key="9">
    <source>
        <dbReference type="Pfam" id="PF07687"/>
    </source>
</evidence>
<dbReference type="GO" id="GO:0004181">
    <property type="term" value="F:metallocarboxypeptidase activity"/>
    <property type="evidence" value="ECO:0007669"/>
    <property type="project" value="InterPro"/>
</dbReference>
<evidence type="ECO:0000256" key="4">
    <source>
        <dbReference type="ARBA" id="ARBA00022801"/>
    </source>
</evidence>
<dbReference type="PANTHER" id="PTHR45962:SF1">
    <property type="entry name" value="N-FATTY-ACYL-AMINO ACID SYNTHASE_HYDROLASE PM20D1"/>
    <property type="match status" value="1"/>
</dbReference>
<dbReference type="GO" id="GO:0006629">
    <property type="term" value="P:lipid metabolic process"/>
    <property type="evidence" value="ECO:0007669"/>
    <property type="project" value="UniProtKB-ARBA"/>
</dbReference>
<feature type="binding site" evidence="7">
    <location>
        <position position="180"/>
    </location>
    <ligand>
        <name>Zn(2+)</name>
        <dbReference type="ChEBI" id="CHEBI:29105"/>
        <label>2</label>
    </ligand>
</feature>
<name>A0A0A1TRE3_9HYPO</name>
<evidence type="ECO:0000256" key="2">
    <source>
        <dbReference type="ARBA" id="ARBA00022670"/>
    </source>
</evidence>
<evidence type="ECO:0000256" key="3">
    <source>
        <dbReference type="ARBA" id="ARBA00022723"/>
    </source>
</evidence>
<feature type="signal peptide" evidence="8">
    <location>
        <begin position="1"/>
        <end position="15"/>
    </location>
</feature>
<dbReference type="Pfam" id="PF07687">
    <property type="entry name" value="M20_dimer"/>
    <property type="match status" value="1"/>
</dbReference>
<evidence type="ECO:0000313" key="11">
    <source>
        <dbReference type="Proteomes" id="UP000039046"/>
    </source>
</evidence>
<dbReference type="CDD" id="cd05674">
    <property type="entry name" value="M20_yscS"/>
    <property type="match status" value="1"/>
</dbReference>
<feature type="binding site" evidence="7">
    <location>
        <position position="216"/>
    </location>
    <ligand>
        <name>Zn(2+)</name>
        <dbReference type="ChEBI" id="CHEBI:29105"/>
        <label>1</label>
    </ligand>
</feature>
<dbReference type="FunFam" id="1.10.150.900:FF:000003">
    <property type="entry name" value="N-fatty-acyl-amino acid synthase/hydrolase PM20D1"/>
    <property type="match status" value="1"/>
</dbReference>
<proteinExistence type="inferred from homology"/>
<keyword evidence="5 7" id="KW-0862">Zinc</keyword>